<evidence type="ECO:0000256" key="1">
    <source>
        <dbReference type="ARBA" id="ARBA00004173"/>
    </source>
</evidence>
<dbReference type="SUPFAM" id="SSF49785">
    <property type="entry name" value="Galactose-binding domain-like"/>
    <property type="match status" value="1"/>
</dbReference>
<dbReference type="OrthoDB" id="42561at2759"/>
<keyword evidence="8" id="KW-1185">Reference proteome</keyword>
<accession>A0A167E7F8</accession>
<reference evidence="7 8" key="1">
    <citation type="submission" date="2016-02" db="EMBL/GenBank/DDBJ databases">
        <title>Complete genome sequence and transcriptome regulation of the pentose utilising yeast Sugiyamaella lignohabitans.</title>
        <authorList>
            <person name="Bellasio M."/>
            <person name="Peymann A."/>
            <person name="Valli M."/>
            <person name="Sipitzky M."/>
            <person name="Graf A."/>
            <person name="Sauer M."/>
            <person name="Marx H."/>
            <person name="Mattanovich D."/>
        </authorList>
    </citation>
    <scope>NUCLEOTIDE SEQUENCE [LARGE SCALE GENOMIC DNA]</scope>
    <source>
        <strain evidence="7 8">CBS 10342</strain>
    </source>
</reference>
<dbReference type="InterPro" id="IPR039131">
    <property type="entry name" value="NDUFAF1"/>
</dbReference>
<dbReference type="KEGG" id="slb:AWJ20_4677"/>
<dbReference type="InterPro" id="IPR013857">
    <property type="entry name" value="NADH-UbQ_OxRdtase-assoc_prot30"/>
</dbReference>
<dbReference type="PANTHER" id="PTHR13194">
    <property type="entry name" value="COMPLEX I INTERMEDIATE-ASSOCIATED PROTEIN 30"/>
    <property type="match status" value="1"/>
</dbReference>
<dbReference type="GO" id="GO:0051082">
    <property type="term" value="F:unfolded protein binding"/>
    <property type="evidence" value="ECO:0007669"/>
    <property type="project" value="TreeGrafter"/>
</dbReference>
<dbReference type="GO" id="GO:0006120">
    <property type="term" value="P:mitochondrial electron transport, NADH to ubiquinone"/>
    <property type="evidence" value="ECO:0007669"/>
    <property type="project" value="TreeGrafter"/>
</dbReference>
<proteinExistence type="inferred from homology"/>
<dbReference type="EMBL" id="CP014502">
    <property type="protein sequence ID" value="ANB13733.1"/>
    <property type="molecule type" value="Genomic_DNA"/>
</dbReference>
<protein>
    <recommendedName>
        <fullName evidence="6">NADH:ubiquinone oxidoreductase intermediate-associated protein 30 domain-containing protein</fullName>
    </recommendedName>
</protein>
<evidence type="ECO:0000313" key="7">
    <source>
        <dbReference type="EMBL" id="ANB13733.1"/>
    </source>
</evidence>
<dbReference type="Proteomes" id="UP000189580">
    <property type="component" value="Chromosome d"/>
</dbReference>
<dbReference type="PANTHER" id="PTHR13194:SF18">
    <property type="entry name" value="COMPLEX I INTERMEDIATE-ASSOCIATED PROTEIN 30, MITOCHONDRIAL"/>
    <property type="match status" value="1"/>
</dbReference>
<evidence type="ECO:0000313" key="8">
    <source>
        <dbReference type="Proteomes" id="UP000189580"/>
    </source>
</evidence>
<gene>
    <name evidence="7" type="ORF">AWJ20_4677</name>
</gene>
<dbReference type="RefSeq" id="XP_018736210.1">
    <property type="nucleotide sequence ID" value="XM_018881764.1"/>
</dbReference>
<evidence type="ECO:0000256" key="3">
    <source>
        <dbReference type="ARBA" id="ARBA00023128"/>
    </source>
</evidence>
<evidence type="ECO:0000259" key="6">
    <source>
        <dbReference type="Pfam" id="PF08547"/>
    </source>
</evidence>
<dbReference type="GO" id="GO:0010257">
    <property type="term" value="P:NADH dehydrogenase complex assembly"/>
    <property type="evidence" value="ECO:0007669"/>
    <property type="project" value="TreeGrafter"/>
</dbReference>
<dbReference type="AlphaFoldDB" id="A0A167E7F8"/>
<dbReference type="Pfam" id="PF08547">
    <property type="entry name" value="CIA30"/>
    <property type="match status" value="1"/>
</dbReference>
<feature type="region of interest" description="Disordered" evidence="5">
    <location>
        <begin position="207"/>
        <end position="231"/>
    </location>
</feature>
<evidence type="ECO:0000256" key="5">
    <source>
        <dbReference type="SAM" id="MobiDB-lite"/>
    </source>
</evidence>
<dbReference type="GeneID" id="30036834"/>
<dbReference type="InterPro" id="IPR008979">
    <property type="entry name" value="Galactose-bd-like_sf"/>
</dbReference>
<keyword evidence="3" id="KW-0496">Mitochondrion</keyword>
<organism evidence="7 8">
    <name type="scientific">Sugiyamaella lignohabitans</name>
    <dbReference type="NCBI Taxonomy" id="796027"/>
    <lineage>
        <taxon>Eukaryota</taxon>
        <taxon>Fungi</taxon>
        <taxon>Dikarya</taxon>
        <taxon>Ascomycota</taxon>
        <taxon>Saccharomycotina</taxon>
        <taxon>Dipodascomycetes</taxon>
        <taxon>Dipodascales</taxon>
        <taxon>Trichomonascaceae</taxon>
        <taxon>Sugiyamaella</taxon>
    </lineage>
</organism>
<dbReference type="GO" id="GO:0005739">
    <property type="term" value="C:mitochondrion"/>
    <property type="evidence" value="ECO:0007669"/>
    <property type="project" value="UniProtKB-SubCell"/>
</dbReference>
<evidence type="ECO:0000256" key="4">
    <source>
        <dbReference type="ARBA" id="ARBA00023186"/>
    </source>
</evidence>
<comment type="similarity">
    <text evidence="2">Belongs to the CIA30 family.</text>
</comment>
<evidence type="ECO:0000256" key="2">
    <source>
        <dbReference type="ARBA" id="ARBA00007884"/>
    </source>
</evidence>
<sequence>MRTGLVASPVPTELGLVNFREPALGLANLLVRCDKDLGGFSTADLSVVESDSTSNHAFGRFKGDLSLDLPADRPDIIRLGYAMFRTKDIEPKLFGLASSEYWNWEPYNQMVLRVRGDRRKYFINVQAESAYPTDLYQHRLFLKTPGQWEEVTVPLGNFILTNGGIIQQQQAMELSQVKSVGIGLIDRQYGPYQLDIDWIKVVTGDGPLKPAKPTKPSSADLTPGKRLSIDD</sequence>
<keyword evidence="4" id="KW-0143">Chaperone</keyword>
<name>A0A167E7F8_9ASCO</name>
<comment type="subcellular location">
    <subcellularLocation>
        <location evidence="1">Mitochondrion</location>
    </subcellularLocation>
</comment>
<feature type="domain" description="NADH:ubiquinone oxidoreductase intermediate-associated protein 30" evidence="6">
    <location>
        <begin position="18"/>
        <end position="196"/>
    </location>
</feature>